<reference evidence="1" key="1">
    <citation type="submission" date="2020-04" db="EMBL/GenBank/DDBJ databases">
        <authorList>
            <person name="Chiriac C."/>
            <person name="Salcher M."/>
            <person name="Ghai R."/>
            <person name="Kavagutti S V."/>
        </authorList>
    </citation>
    <scope>NUCLEOTIDE SEQUENCE</scope>
</reference>
<dbReference type="EMBL" id="LR796207">
    <property type="protein sequence ID" value="CAB4126975.1"/>
    <property type="molecule type" value="Genomic_DNA"/>
</dbReference>
<name>A0A6J5L0C1_9CAUD</name>
<protein>
    <submittedName>
        <fullName evidence="1">Phage terminase, small subunit, P27 family</fullName>
    </submittedName>
</protein>
<dbReference type="Pfam" id="PF05119">
    <property type="entry name" value="Terminase_4"/>
    <property type="match status" value="1"/>
</dbReference>
<gene>
    <name evidence="1" type="ORF">UFOVP79_39</name>
</gene>
<organism evidence="1">
    <name type="scientific">uncultured Caudovirales phage</name>
    <dbReference type="NCBI Taxonomy" id="2100421"/>
    <lineage>
        <taxon>Viruses</taxon>
        <taxon>Duplodnaviria</taxon>
        <taxon>Heunggongvirae</taxon>
        <taxon>Uroviricota</taxon>
        <taxon>Caudoviricetes</taxon>
        <taxon>Peduoviridae</taxon>
        <taxon>Maltschvirus</taxon>
        <taxon>Maltschvirus maltsch</taxon>
    </lineage>
</organism>
<sequence>MQSNLTKGGVLSYYRDMNKKPPELHLVDGTTPRKGMPTALPDNIKKRIPKAEWVDNPDAWDKSRFIQETSDFLYEVYGIGNDQDKHTLAMLADHIDTYVQCTKAIKKGGIVTSFNNGQTIGPNPYLTVRNKMMTLIIQLMNELGLTPRSRLSAGKSEENSPVAQFLRGPLAQ</sequence>
<evidence type="ECO:0000313" key="1">
    <source>
        <dbReference type="EMBL" id="CAB4126975.1"/>
    </source>
</evidence>
<dbReference type="InterPro" id="IPR006448">
    <property type="entry name" value="Phage_term_ssu_P27"/>
</dbReference>
<accession>A0A6J5L0C1</accession>
<proteinExistence type="predicted"/>